<sequence>MQAIKEKLNDMSHMRKAKAEAKEEEKEEKEMAKTRVQVAKEIRMAKEAEAAMDLHVSKAAEKVAQQEAKCAHNLPTAEAIMDDHHGHHGGAAGSMGHSASMTNDRHHDTGGDHARGASAPVYSTGANSLI</sequence>
<feature type="compositionally biased region" description="Basic and acidic residues" evidence="2">
    <location>
        <begin position="103"/>
        <end position="115"/>
    </location>
</feature>
<dbReference type="PANTHER" id="PTHR33493">
    <property type="entry name" value="LATE EMBRYOGENESIS ABUNDANT PROTEIN 6-RELATED"/>
    <property type="match status" value="1"/>
</dbReference>
<feature type="region of interest" description="Disordered" evidence="2">
    <location>
        <begin position="81"/>
        <end position="130"/>
    </location>
</feature>
<evidence type="ECO:0000313" key="4">
    <source>
        <dbReference type="Proteomes" id="UP001161247"/>
    </source>
</evidence>
<feature type="region of interest" description="Disordered" evidence="2">
    <location>
        <begin position="1"/>
        <end position="33"/>
    </location>
</feature>
<evidence type="ECO:0000256" key="1">
    <source>
        <dbReference type="ARBA" id="ARBA00010975"/>
    </source>
</evidence>
<dbReference type="Pfam" id="PF03760">
    <property type="entry name" value="LEA_1"/>
    <property type="match status" value="1"/>
</dbReference>
<dbReference type="InterPro" id="IPR005513">
    <property type="entry name" value="LEA_1"/>
</dbReference>
<dbReference type="EMBL" id="OX459121">
    <property type="protein sequence ID" value="CAI9103366.1"/>
    <property type="molecule type" value="Genomic_DNA"/>
</dbReference>
<proteinExistence type="inferred from homology"/>
<name>A0AAV1D7E0_OLDCO</name>
<dbReference type="AlphaFoldDB" id="A0AAV1D7E0"/>
<protein>
    <submittedName>
        <fullName evidence="3">OLC1v1001831C1</fullName>
    </submittedName>
</protein>
<evidence type="ECO:0000313" key="3">
    <source>
        <dbReference type="EMBL" id="CAI9103366.1"/>
    </source>
</evidence>
<reference evidence="3" key="1">
    <citation type="submission" date="2023-03" db="EMBL/GenBank/DDBJ databases">
        <authorList>
            <person name="Julca I."/>
        </authorList>
    </citation>
    <scope>NUCLEOTIDE SEQUENCE</scope>
</reference>
<organism evidence="3 4">
    <name type="scientific">Oldenlandia corymbosa var. corymbosa</name>
    <dbReference type="NCBI Taxonomy" id="529605"/>
    <lineage>
        <taxon>Eukaryota</taxon>
        <taxon>Viridiplantae</taxon>
        <taxon>Streptophyta</taxon>
        <taxon>Embryophyta</taxon>
        <taxon>Tracheophyta</taxon>
        <taxon>Spermatophyta</taxon>
        <taxon>Magnoliopsida</taxon>
        <taxon>eudicotyledons</taxon>
        <taxon>Gunneridae</taxon>
        <taxon>Pentapetalae</taxon>
        <taxon>asterids</taxon>
        <taxon>lamiids</taxon>
        <taxon>Gentianales</taxon>
        <taxon>Rubiaceae</taxon>
        <taxon>Rubioideae</taxon>
        <taxon>Spermacoceae</taxon>
        <taxon>Hedyotis-Oldenlandia complex</taxon>
        <taxon>Oldenlandia</taxon>
    </lineage>
</organism>
<evidence type="ECO:0000256" key="2">
    <source>
        <dbReference type="SAM" id="MobiDB-lite"/>
    </source>
</evidence>
<comment type="similarity">
    <text evidence="1">Belongs to the LEA type 1 family.</text>
</comment>
<dbReference type="GO" id="GO:0009793">
    <property type="term" value="P:embryo development ending in seed dormancy"/>
    <property type="evidence" value="ECO:0007669"/>
    <property type="project" value="InterPro"/>
</dbReference>
<gene>
    <name evidence="3" type="ORF">OLC1_LOCUS12559</name>
</gene>
<accession>A0AAV1D7E0</accession>
<dbReference type="PANTHER" id="PTHR33493:SF3">
    <property type="entry name" value="LATE EMBRYOGENESIS ABUNDANT PROTEIN, LEA_1 SUBGROUP"/>
    <property type="match status" value="1"/>
</dbReference>
<dbReference type="Proteomes" id="UP001161247">
    <property type="component" value="Chromosome 4"/>
</dbReference>
<keyword evidence="4" id="KW-1185">Reference proteome</keyword>